<dbReference type="EMBL" id="NCDQ01000045">
    <property type="protein sequence ID" value="OYX05116.1"/>
    <property type="molecule type" value="Genomic_DNA"/>
</dbReference>
<feature type="transmembrane region" description="Helical" evidence="1">
    <location>
        <begin position="127"/>
        <end position="151"/>
    </location>
</feature>
<reference evidence="2 3" key="1">
    <citation type="submission" date="2017-03" db="EMBL/GenBank/DDBJ databases">
        <title>Lifting the veil on microbial sulfur biogeochemistry in mining wastewaters.</title>
        <authorList>
            <person name="Kantor R.S."/>
            <person name="Colenbrander Nelson T."/>
            <person name="Marshall S."/>
            <person name="Bennett D."/>
            <person name="Apte S."/>
            <person name="Camacho D."/>
            <person name="Thomas B.C."/>
            <person name="Warren L.A."/>
            <person name="Banfield J.F."/>
        </authorList>
    </citation>
    <scope>NUCLEOTIDE SEQUENCE [LARGE SCALE GENOMIC DNA]</scope>
    <source>
        <strain evidence="2">32-67-7</strain>
    </source>
</reference>
<dbReference type="Proteomes" id="UP000215616">
    <property type="component" value="Unassembled WGS sequence"/>
</dbReference>
<dbReference type="Gene3D" id="1.20.1530.20">
    <property type="match status" value="1"/>
</dbReference>
<proteinExistence type="predicted"/>
<gene>
    <name evidence="2" type="ORF">B7Z12_04440</name>
</gene>
<name>A0A258DBY3_CAUVI</name>
<keyword evidence="1" id="KW-0472">Membrane</keyword>
<dbReference type="GO" id="GO:0005886">
    <property type="term" value="C:plasma membrane"/>
    <property type="evidence" value="ECO:0007669"/>
    <property type="project" value="TreeGrafter"/>
</dbReference>
<dbReference type="PANTHER" id="PTHR18640:SF5">
    <property type="entry name" value="SODIUM_BILE ACID COTRANSPORTER 7"/>
    <property type="match status" value="1"/>
</dbReference>
<sequence length="328" mass="34624">MGFKSLLDKLKIEPYVIALFGMVVLASVLPVRGVAAEGLSVIVKLAIALLFFLHGAKLSREAVIAGVTHWRLHLTILAFTFVMFPVLGLFASKLGVLSSTLAAGMLFLCCLPSTVQSSIAFTSIARGNVAAAVCAASASNLFGIFITPVLVSVLMHTQGGASGGWESIRDIIVQLLLPFIVGQLARPLVAKWVEKHKLLVGYVDRGSILLVVYAAFSEAVVGGIWSKVSALEMGVLLVACCVLLAIVLAATTYGARALGFSKEDEITIMFCGSKKSMATGVPMAGILFPGPTAGIIVLPLMIFHQIQLMACSVIAQHYAKRPPEIAEA</sequence>
<feature type="transmembrane region" description="Helical" evidence="1">
    <location>
        <begin position="96"/>
        <end position="115"/>
    </location>
</feature>
<comment type="caution">
    <text evidence="2">The sequence shown here is derived from an EMBL/GenBank/DDBJ whole genome shotgun (WGS) entry which is preliminary data.</text>
</comment>
<feature type="transmembrane region" description="Helical" evidence="1">
    <location>
        <begin position="210"/>
        <end position="228"/>
    </location>
</feature>
<evidence type="ECO:0000313" key="3">
    <source>
        <dbReference type="Proteomes" id="UP000215616"/>
    </source>
</evidence>
<evidence type="ECO:0000313" key="2">
    <source>
        <dbReference type="EMBL" id="OYX05116.1"/>
    </source>
</evidence>
<dbReference type="InterPro" id="IPR038770">
    <property type="entry name" value="Na+/solute_symporter_sf"/>
</dbReference>
<feature type="transmembrane region" description="Helical" evidence="1">
    <location>
        <begin position="12"/>
        <end position="32"/>
    </location>
</feature>
<dbReference type="PANTHER" id="PTHR18640">
    <property type="entry name" value="SOLUTE CARRIER FAMILY 10 MEMBER 7"/>
    <property type="match status" value="1"/>
</dbReference>
<dbReference type="PIRSF" id="PIRSF026166">
    <property type="entry name" value="UCP026166"/>
    <property type="match status" value="1"/>
</dbReference>
<organism evidence="2 3">
    <name type="scientific">Caulobacter vibrioides</name>
    <name type="common">Caulobacter crescentus</name>
    <dbReference type="NCBI Taxonomy" id="155892"/>
    <lineage>
        <taxon>Bacteria</taxon>
        <taxon>Pseudomonadati</taxon>
        <taxon>Pseudomonadota</taxon>
        <taxon>Alphaproteobacteria</taxon>
        <taxon>Caulobacterales</taxon>
        <taxon>Caulobacteraceae</taxon>
        <taxon>Caulobacter</taxon>
    </lineage>
</organism>
<feature type="transmembrane region" description="Helical" evidence="1">
    <location>
        <begin position="171"/>
        <end position="189"/>
    </location>
</feature>
<dbReference type="AlphaFoldDB" id="A0A258DBY3"/>
<feature type="transmembrane region" description="Helical" evidence="1">
    <location>
        <begin position="38"/>
        <end position="58"/>
    </location>
</feature>
<keyword evidence="1" id="KW-1133">Transmembrane helix</keyword>
<accession>A0A258DBY3</accession>
<evidence type="ECO:0000256" key="1">
    <source>
        <dbReference type="SAM" id="Phobius"/>
    </source>
</evidence>
<feature type="transmembrane region" description="Helical" evidence="1">
    <location>
        <begin position="70"/>
        <end position="90"/>
    </location>
</feature>
<protein>
    <submittedName>
        <fullName evidence="2">Bile acid:sodium symporter</fullName>
    </submittedName>
</protein>
<dbReference type="Pfam" id="PF13593">
    <property type="entry name" value="SBF_like"/>
    <property type="match status" value="1"/>
</dbReference>
<keyword evidence="1" id="KW-0812">Transmembrane</keyword>
<feature type="transmembrane region" description="Helical" evidence="1">
    <location>
        <begin position="234"/>
        <end position="255"/>
    </location>
</feature>
<dbReference type="InterPro" id="IPR016833">
    <property type="entry name" value="Put_Na-Bile_cotransptr"/>
</dbReference>
<feature type="transmembrane region" description="Helical" evidence="1">
    <location>
        <begin position="276"/>
        <end position="302"/>
    </location>
</feature>